<organism evidence="3 4">
    <name type="scientific">Allohahella marinimesophila</name>
    <dbReference type="NCBI Taxonomy" id="1054972"/>
    <lineage>
        <taxon>Bacteria</taxon>
        <taxon>Pseudomonadati</taxon>
        <taxon>Pseudomonadota</taxon>
        <taxon>Gammaproteobacteria</taxon>
        <taxon>Oceanospirillales</taxon>
        <taxon>Hahellaceae</taxon>
        <taxon>Allohahella</taxon>
    </lineage>
</organism>
<protein>
    <submittedName>
        <fullName evidence="3">Ectoine hydroxylase</fullName>
    </submittedName>
</protein>
<dbReference type="EMBL" id="BAABBO010000011">
    <property type="protein sequence ID" value="GAA3966270.1"/>
    <property type="molecule type" value="Genomic_DNA"/>
</dbReference>
<dbReference type="PANTHER" id="PTHR20883:SF48">
    <property type="entry name" value="ECTOINE DIOXYGENASE"/>
    <property type="match status" value="1"/>
</dbReference>
<dbReference type="RefSeq" id="WP_344806885.1">
    <property type="nucleotide sequence ID" value="NZ_BAABBO010000011.1"/>
</dbReference>
<evidence type="ECO:0000256" key="1">
    <source>
        <dbReference type="ARBA" id="ARBA00001954"/>
    </source>
</evidence>
<keyword evidence="4" id="KW-1185">Reference proteome</keyword>
<proteinExistence type="predicted"/>
<evidence type="ECO:0000313" key="4">
    <source>
        <dbReference type="Proteomes" id="UP001501337"/>
    </source>
</evidence>
<evidence type="ECO:0000256" key="2">
    <source>
        <dbReference type="SAM" id="MobiDB-lite"/>
    </source>
</evidence>
<evidence type="ECO:0000313" key="3">
    <source>
        <dbReference type="EMBL" id="GAA3966270.1"/>
    </source>
</evidence>
<dbReference type="Proteomes" id="UP001501337">
    <property type="component" value="Unassembled WGS sequence"/>
</dbReference>
<name>A0ABP7PJ38_9GAMM</name>
<sequence length="300" mass="33877">MEPVRDIYPSRTGECEKILNRMDPVVYGDSTSAPEFGLKQNQIEFYEDNGYLTIPDFMPEVVPDLIAEMDRMKEDLAGDETLVTEPDSGEIRTIFKPFAHSDVVDQLSRDPRILDKVRQLLGSEVYMMQSRINVKPAFKGKSFPWHSDFETWHVEDGMPRMRAVTVWLMLSENTEYNGPLFVVPGSHKKYVACSGKTIEKNYETSLKKQVLGVPKPETMKEVLANSDIKGLYGGPGTLVFHECNLLHGSPDNISADPRSILMFVYNSVENRPVEPFGGQPPRPHYLSNPDVAPLKPIKLS</sequence>
<gene>
    <name evidence="3" type="primary">thpD</name>
    <name evidence="3" type="ORF">GCM10022278_25210</name>
</gene>
<dbReference type="Gene3D" id="2.60.120.620">
    <property type="entry name" value="q2cbj1_9rhob like domain"/>
    <property type="match status" value="1"/>
</dbReference>
<feature type="region of interest" description="Disordered" evidence="2">
    <location>
        <begin position="274"/>
        <end position="300"/>
    </location>
</feature>
<comment type="caution">
    <text evidence="3">The sequence shown here is derived from an EMBL/GenBank/DDBJ whole genome shotgun (WGS) entry which is preliminary data.</text>
</comment>
<dbReference type="InterPro" id="IPR008775">
    <property type="entry name" value="Phytyl_CoA_dOase-like"/>
</dbReference>
<dbReference type="PANTHER" id="PTHR20883">
    <property type="entry name" value="PHYTANOYL-COA DIOXYGENASE DOMAIN CONTAINING 1"/>
    <property type="match status" value="1"/>
</dbReference>
<accession>A0ABP7PJ38</accession>
<dbReference type="SUPFAM" id="SSF51197">
    <property type="entry name" value="Clavaminate synthase-like"/>
    <property type="match status" value="1"/>
</dbReference>
<dbReference type="Pfam" id="PF05721">
    <property type="entry name" value="PhyH"/>
    <property type="match status" value="1"/>
</dbReference>
<comment type="cofactor">
    <cofactor evidence="1">
        <name>Fe(2+)</name>
        <dbReference type="ChEBI" id="CHEBI:29033"/>
    </cofactor>
</comment>
<reference evidence="4" key="1">
    <citation type="journal article" date="2019" name="Int. J. Syst. Evol. Microbiol.">
        <title>The Global Catalogue of Microorganisms (GCM) 10K type strain sequencing project: providing services to taxonomists for standard genome sequencing and annotation.</title>
        <authorList>
            <consortium name="The Broad Institute Genomics Platform"/>
            <consortium name="The Broad Institute Genome Sequencing Center for Infectious Disease"/>
            <person name="Wu L."/>
            <person name="Ma J."/>
        </authorList>
    </citation>
    <scope>NUCLEOTIDE SEQUENCE [LARGE SCALE GENOMIC DNA]</scope>
    <source>
        <strain evidence="4">JCM 17555</strain>
    </source>
</reference>